<dbReference type="CTD" id="20203640"/>
<keyword evidence="4" id="KW-1185">Reference proteome</keyword>
<protein>
    <recommendedName>
        <fullName evidence="1">DUF753 domain-containing protein</fullName>
    </recommendedName>
</protein>
<dbReference type="InterPro" id="IPR008472">
    <property type="entry name" value="DUF753"/>
</dbReference>
<dbReference type="InterPro" id="IPR045860">
    <property type="entry name" value="Snake_toxin-like_sf"/>
</dbReference>
<gene>
    <name evidence="3" type="primary">20203640</name>
    <name evidence="2" type="ORF">HELRODRAFT_171417</name>
</gene>
<dbReference type="AlphaFoldDB" id="T1F491"/>
<dbReference type="SUPFAM" id="SSF57302">
    <property type="entry name" value="Snake toxin-like"/>
    <property type="match status" value="1"/>
</dbReference>
<dbReference type="EnsemblMetazoa" id="HelroT171417">
    <property type="protein sequence ID" value="HelroP171417"/>
    <property type="gene ID" value="HelroG171417"/>
</dbReference>
<dbReference type="Gene3D" id="2.10.60.10">
    <property type="entry name" value="CD59"/>
    <property type="match status" value="1"/>
</dbReference>
<dbReference type="GeneID" id="20203640"/>
<reference evidence="4" key="1">
    <citation type="submission" date="2012-12" db="EMBL/GenBank/DDBJ databases">
        <authorList>
            <person name="Hellsten U."/>
            <person name="Grimwood J."/>
            <person name="Chapman J.A."/>
            <person name="Shapiro H."/>
            <person name="Aerts A."/>
            <person name="Otillar R.P."/>
            <person name="Terry A.Y."/>
            <person name="Boore J.L."/>
            <person name="Simakov O."/>
            <person name="Marletaz F."/>
            <person name="Cho S.-J."/>
            <person name="Edsinger-Gonzales E."/>
            <person name="Havlak P."/>
            <person name="Kuo D.-H."/>
            <person name="Larsson T."/>
            <person name="Lv J."/>
            <person name="Arendt D."/>
            <person name="Savage R."/>
            <person name="Osoegawa K."/>
            <person name="de Jong P."/>
            <person name="Lindberg D.R."/>
            <person name="Seaver E.C."/>
            <person name="Weisblat D.A."/>
            <person name="Putnam N.H."/>
            <person name="Grigoriev I.V."/>
            <person name="Rokhsar D.S."/>
        </authorList>
    </citation>
    <scope>NUCLEOTIDE SEQUENCE</scope>
</reference>
<evidence type="ECO:0000259" key="1">
    <source>
        <dbReference type="Pfam" id="PF05444"/>
    </source>
</evidence>
<dbReference type="Proteomes" id="UP000015101">
    <property type="component" value="Unassembled WGS sequence"/>
</dbReference>
<proteinExistence type="predicted"/>
<organism evidence="3 4">
    <name type="scientific">Helobdella robusta</name>
    <name type="common">Californian leech</name>
    <dbReference type="NCBI Taxonomy" id="6412"/>
    <lineage>
        <taxon>Eukaryota</taxon>
        <taxon>Metazoa</taxon>
        <taxon>Spiralia</taxon>
        <taxon>Lophotrochozoa</taxon>
        <taxon>Annelida</taxon>
        <taxon>Clitellata</taxon>
        <taxon>Hirudinea</taxon>
        <taxon>Rhynchobdellida</taxon>
        <taxon>Glossiphoniidae</taxon>
        <taxon>Helobdella</taxon>
    </lineage>
</organism>
<evidence type="ECO:0000313" key="2">
    <source>
        <dbReference type="EMBL" id="ESO05749.1"/>
    </source>
</evidence>
<reference evidence="3" key="3">
    <citation type="submission" date="2015-06" db="UniProtKB">
        <authorList>
            <consortium name="EnsemblMetazoa"/>
        </authorList>
    </citation>
    <scope>IDENTIFICATION</scope>
</reference>
<sequence>MKICPNVFEGINCRVCYAMSDASNDPCFQPNNSASQQCDSGKTFCYIDLRNNAAGKKIVRGCSDAAFNKFAPVEENSIYAAIKSCTSDGCNAGAVREYFQDIEIASGLSRNELDNKLLN</sequence>
<dbReference type="HOGENOM" id="CLU_2063987_0_0_1"/>
<evidence type="ECO:0000313" key="4">
    <source>
        <dbReference type="Proteomes" id="UP000015101"/>
    </source>
</evidence>
<dbReference type="EMBL" id="KB096325">
    <property type="protein sequence ID" value="ESO05749.1"/>
    <property type="molecule type" value="Genomic_DNA"/>
</dbReference>
<feature type="domain" description="DUF753" evidence="1">
    <location>
        <begin position="16"/>
        <end position="91"/>
    </location>
</feature>
<dbReference type="InParanoid" id="T1F491"/>
<dbReference type="Pfam" id="PF05444">
    <property type="entry name" value="DUF753"/>
    <property type="match status" value="1"/>
</dbReference>
<reference evidence="2 4" key="2">
    <citation type="journal article" date="2013" name="Nature">
        <title>Insights into bilaterian evolution from three spiralian genomes.</title>
        <authorList>
            <person name="Simakov O."/>
            <person name="Marletaz F."/>
            <person name="Cho S.J."/>
            <person name="Edsinger-Gonzales E."/>
            <person name="Havlak P."/>
            <person name="Hellsten U."/>
            <person name="Kuo D.H."/>
            <person name="Larsson T."/>
            <person name="Lv J."/>
            <person name="Arendt D."/>
            <person name="Savage R."/>
            <person name="Osoegawa K."/>
            <person name="de Jong P."/>
            <person name="Grimwood J."/>
            <person name="Chapman J.A."/>
            <person name="Shapiro H."/>
            <person name="Aerts A."/>
            <person name="Otillar R.P."/>
            <person name="Terry A.Y."/>
            <person name="Boore J.L."/>
            <person name="Grigoriev I.V."/>
            <person name="Lindberg D.R."/>
            <person name="Seaver E.C."/>
            <person name="Weisblat D.A."/>
            <person name="Putnam N.H."/>
            <person name="Rokhsar D.S."/>
        </authorList>
    </citation>
    <scope>NUCLEOTIDE SEQUENCE</scope>
</reference>
<dbReference type="KEGG" id="hro:HELRODRAFT_171417"/>
<accession>T1F491</accession>
<evidence type="ECO:0000313" key="3">
    <source>
        <dbReference type="EnsemblMetazoa" id="HelroP171417"/>
    </source>
</evidence>
<dbReference type="EMBL" id="AMQM01003870">
    <property type="status" value="NOT_ANNOTATED_CDS"/>
    <property type="molecule type" value="Genomic_DNA"/>
</dbReference>
<name>T1F491_HELRO</name>
<dbReference type="RefSeq" id="XP_009016382.1">
    <property type="nucleotide sequence ID" value="XM_009018134.1"/>
</dbReference>